<protein>
    <submittedName>
        <fullName evidence="5">ABC transporter substrate-binding protein</fullName>
    </submittedName>
</protein>
<comment type="similarity">
    <text evidence="2">Belongs to the bacterial solute-binding protein SsuA/TauA family.</text>
</comment>
<comment type="subcellular location">
    <subcellularLocation>
        <location evidence="1">Periplasm</location>
    </subcellularLocation>
</comment>
<dbReference type="Proteomes" id="UP001154061">
    <property type="component" value="Unassembled WGS sequence"/>
</dbReference>
<organism evidence="5 6">
    <name type="scientific">Natrinema salsiterrestre</name>
    <dbReference type="NCBI Taxonomy" id="2950540"/>
    <lineage>
        <taxon>Archaea</taxon>
        <taxon>Methanobacteriati</taxon>
        <taxon>Methanobacteriota</taxon>
        <taxon>Stenosarchaea group</taxon>
        <taxon>Halobacteria</taxon>
        <taxon>Halobacteriales</taxon>
        <taxon>Natrialbaceae</taxon>
        <taxon>Natrinema</taxon>
    </lineage>
</organism>
<dbReference type="Pfam" id="PF09084">
    <property type="entry name" value="NMT1"/>
    <property type="match status" value="1"/>
</dbReference>
<sequence length="297" mass="33216">MLADRAVRVFHLPFSFVLPQKVATERGYFRDEGLAVDLVERDRRDVSVKYIPAAETLTGEYDVDLYPICKWESIRRTWTMGDGRVVANGTFADLPYTVFTRPDTDVETPADLADVPVGVNRRTGQEYTARKALEDYVSPAEIDLVGCGMPTDRLRALSEGRVDAVTLIDPHSTLADHLGFRRLLEYDNHMGIVGSDDVDRDVLEAFLRAYGRAVDDINAEPDAFRGTYLELLEADAAVAPELFEDVDVDAVREELTVPRYEVPDPVDPAELDDHLEWMQSRGLIDESAAIDDIVAPL</sequence>
<comment type="caution">
    <text evidence="5">The sequence shown here is derived from an EMBL/GenBank/DDBJ whole genome shotgun (WGS) entry which is preliminary data.</text>
</comment>
<evidence type="ECO:0000256" key="1">
    <source>
        <dbReference type="ARBA" id="ARBA00004418"/>
    </source>
</evidence>
<evidence type="ECO:0000313" key="6">
    <source>
        <dbReference type="Proteomes" id="UP001154061"/>
    </source>
</evidence>
<dbReference type="EMBL" id="JAMQOT010000001">
    <property type="protein sequence ID" value="MDF9744616.1"/>
    <property type="molecule type" value="Genomic_DNA"/>
</dbReference>
<dbReference type="GO" id="GO:0042597">
    <property type="term" value="C:periplasmic space"/>
    <property type="evidence" value="ECO:0007669"/>
    <property type="project" value="UniProtKB-SubCell"/>
</dbReference>
<feature type="domain" description="SsuA/THI5-like" evidence="4">
    <location>
        <begin position="94"/>
        <end position="222"/>
    </location>
</feature>
<evidence type="ECO:0000259" key="4">
    <source>
        <dbReference type="Pfam" id="PF09084"/>
    </source>
</evidence>
<gene>
    <name evidence="5" type="ORF">NDI89_03365</name>
</gene>
<dbReference type="InterPro" id="IPR015168">
    <property type="entry name" value="SsuA/THI5"/>
</dbReference>
<proteinExistence type="inferred from homology"/>
<dbReference type="AlphaFoldDB" id="A0A9Q4Q0R7"/>
<dbReference type="SUPFAM" id="SSF53850">
    <property type="entry name" value="Periplasmic binding protein-like II"/>
    <property type="match status" value="1"/>
</dbReference>
<keyword evidence="3" id="KW-0732">Signal</keyword>
<evidence type="ECO:0000256" key="3">
    <source>
        <dbReference type="ARBA" id="ARBA00022729"/>
    </source>
</evidence>
<keyword evidence="6" id="KW-1185">Reference proteome</keyword>
<evidence type="ECO:0000256" key="2">
    <source>
        <dbReference type="ARBA" id="ARBA00010742"/>
    </source>
</evidence>
<name>A0A9Q4Q0R7_9EURY</name>
<evidence type="ECO:0000313" key="5">
    <source>
        <dbReference type="EMBL" id="MDF9744616.1"/>
    </source>
</evidence>
<dbReference type="PANTHER" id="PTHR30024:SF47">
    <property type="entry name" value="TAURINE-BINDING PERIPLASMIC PROTEIN"/>
    <property type="match status" value="1"/>
</dbReference>
<accession>A0A9Q4Q0R7</accession>
<reference evidence="5" key="1">
    <citation type="submission" date="2022-06" db="EMBL/GenBank/DDBJ databases">
        <title>Natrinema sp. a new haloarchaeum isolate from saline soil.</title>
        <authorList>
            <person name="Strakova D."/>
            <person name="Galisteo C."/>
            <person name="Sanchez-Porro C."/>
            <person name="Ventosa A."/>
        </authorList>
    </citation>
    <scope>NUCLEOTIDE SEQUENCE</scope>
    <source>
        <strain evidence="5">S1CR25-10</strain>
    </source>
</reference>
<dbReference type="PANTHER" id="PTHR30024">
    <property type="entry name" value="ALIPHATIC SULFONATES-BINDING PROTEIN-RELATED"/>
    <property type="match status" value="1"/>
</dbReference>
<dbReference type="RefSeq" id="WP_277520103.1">
    <property type="nucleotide sequence ID" value="NZ_JAMQOT010000001.1"/>
</dbReference>
<dbReference type="Gene3D" id="3.40.190.10">
    <property type="entry name" value="Periplasmic binding protein-like II"/>
    <property type="match status" value="2"/>
</dbReference>